<feature type="domain" description="RNA polymerase Rpb2" evidence="22">
    <location>
        <begin position="464"/>
        <end position="528"/>
    </location>
</feature>
<dbReference type="GO" id="GO:0031047">
    <property type="term" value="P:regulatory ncRNA-mediated gene silencing"/>
    <property type="evidence" value="ECO:0007669"/>
    <property type="project" value="UniProtKB-ARBA"/>
</dbReference>
<evidence type="ECO:0000259" key="23">
    <source>
        <dbReference type="Pfam" id="PF04566"/>
    </source>
</evidence>
<dbReference type="InterPro" id="IPR007641">
    <property type="entry name" value="RNA_pol_Rpb2_7"/>
</dbReference>
<dbReference type="Proteomes" id="UP000007264">
    <property type="component" value="Unassembled WGS sequence"/>
</dbReference>
<gene>
    <name evidence="25" type="ORF">COCSUDRAFT_54821</name>
</gene>
<comment type="subunit">
    <text evidence="14">In plastids the minimal PEP RNA polymerase catalytic core is composed of four subunits: alpha, beta, beta', and beta''. When a (nuclear-encoded) sigma factor is associated with the core the holoenzyme is formed, which can initiate transcription.</text>
</comment>
<dbReference type="SUPFAM" id="SSF64484">
    <property type="entry name" value="beta and beta-prime subunits of DNA dependent RNA-polymerase"/>
    <property type="match status" value="1"/>
</dbReference>
<dbReference type="InterPro" id="IPR015712">
    <property type="entry name" value="DNA-dir_RNA_pol_su2"/>
</dbReference>
<evidence type="ECO:0000256" key="7">
    <source>
        <dbReference type="ARBA" id="ARBA00022695"/>
    </source>
</evidence>
<evidence type="ECO:0000259" key="19">
    <source>
        <dbReference type="Pfam" id="PF04560"/>
    </source>
</evidence>
<keyword evidence="12 17" id="KW-0804">Transcription</keyword>
<dbReference type="GO" id="GO:0009536">
    <property type="term" value="C:plastid"/>
    <property type="evidence" value="ECO:0007669"/>
    <property type="project" value="UniProtKB-SubCell"/>
</dbReference>
<evidence type="ECO:0000256" key="13">
    <source>
        <dbReference type="ARBA" id="ARBA00023242"/>
    </source>
</evidence>
<comment type="function">
    <text evidence="1 17">DNA-dependent RNA polymerase catalyzes the transcription of DNA into RNA using the four ribonucleoside triphosphates as substrates.</text>
</comment>
<evidence type="ECO:0000256" key="9">
    <source>
        <dbReference type="ARBA" id="ARBA00022771"/>
    </source>
</evidence>
<dbReference type="InterPro" id="IPR007121">
    <property type="entry name" value="RNA_pol_bsu_CS"/>
</dbReference>
<feature type="domain" description="RNA polymerase Rpb2" evidence="23">
    <location>
        <begin position="563"/>
        <end position="624"/>
    </location>
</feature>
<dbReference type="Gene3D" id="2.40.50.150">
    <property type="match status" value="1"/>
</dbReference>
<evidence type="ECO:0000256" key="6">
    <source>
        <dbReference type="ARBA" id="ARBA00022679"/>
    </source>
</evidence>
<dbReference type="FunFam" id="2.40.50.150:FF:000002">
    <property type="entry name" value="DNA-directed RNA polymerase subunit beta"/>
    <property type="match status" value="1"/>
</dbReference>
<evidence type="ECO:0000256" key="15">
    <source>
        <dbReference type="ARBA" id="ARBA00048552"/>
    </source>
</evidence>
<comment type="subcellular location">
    <subcellularLocation>
        <location evidence="2">Nucleus</location>
    </subcellularLocation>
    <subcellularLocation>
        <location evidence="3">Plastid</location>
    </subcellularLocation>
</comment>
<dbReference type="NCBIfam" id="NF007175">
    <property type="entry name" value="PRK09606.1"/>
    <property type="match status" value="1"/>
</dbReference>
<dbReference type="Gene3D" id="3.90.1070.20">
    <property type="match status" value="1"/>
</dbReference>
<dbReference type="FunFam" id="3.90.1100.10:FF:000005">
    <property type="entry name" value="DNA-directed RNA polymerase subunit beta"/>
    <property type="match status" value="1"/>
</dbReference>
<dbReference type="InterPro" id="IPR007642">
    <property type="entry name" value="RNA_pol_Rpb2_2"/>
</dbReference>
<dbReference type="STRING" id="574566.I0YKM0"/>
<evidence type="ECO:0000256" key="10">
    <source>
        <dbReference type="ARBA" id="ARBA00022833"/>
    </source>
</evidence>
<dbReference type="InterPro" id="IPR007647">
    <property type="entry name" value="RNA_pol_Rpb2_5"/>
</dbReference>
<accession>I0YKM0</accession>
<keyword evidence="5 17" id="KW-0240">DNA-directed RNA polymerase</keyword>
<dbReference type="GeneID" id="17036889"/>
<evidence type="ECO:0000256" key="12">
    <source>
        <dbReference type="ARBA" id="ARBA00023163"/>
    </source>
</evidence>
<dbReference type="InterPro" id="IPR007120">
    <property type="entry name" value="DNA-dir_RNAP_su2_dom"/>
</dbReference>
<keyword evidence="7 17" id="KW-0548">Nucleotidyltransferase</keyword>
<dbReference type="InterPro" id="IPR007646">
    <property type="entry name" value="RNA_pol_Rpb2_4"/>
</dbReference>
<evidence type="ECO:0000313" key="25">
    <source>
        <dbReference type="EMBL" id="EIE18939.1"/>
    </source>
</evidence>
<name>I0YKM0_COCSC</name>
<dbReference type="InterPro" id="IPR014724">
    <property type="entry name" value="RNA_pol_RPB2_OB-fold"/>
</dbReference>
<organism evidence="25 26">
    <name type="scientific">Coccomyxa subellipsoidea (strain C-169)</name>
    <name type="common">Green microalga</name>
    <dbReference type="NCBI Taxonomy" id="574566"/>
    <lineage>
        <taxon>Eukaryota</taxon>
        <taxon>Viridiplantae</taxon>
        <taxon>Chlorophyta</taxon>
        <taxon>core chlorophytes</taxon>
        <taxon>Trebouxiophyceae</taxon>
        <taxon>Trebouxiophyceae incertae sedis</taxon>
        <taxon>Coccomyxaceae</taxon>
        <taxon>Coccomyxa</taxon>
        <taxon>Coccomyxa subellipsoidea</taxon>
    </lineage>
</organism>
<keyword evidence="26" id="KW-1185">Reference proteome</keyword>
<dbReference type="Gene3D" id="3.90.1800.10">
    <property type="entry name" value="RNA polymerase alpha subunit dimerisation domain"/>
    <property type="match status" value="1"/>
</dbReference>
<evidence type="ECO:0000256" key="1">
    <source>
        <dbReference type="ARBA" id="ARBA00004026"/>
    </source>
</evidence>
<dbReference type="GO" id="GO:0005665">
    <property type="term" value="C:RNA polymerase II, core complex"/>
    <property type="evidence" value="ECO:0007669"/>
    <property type="project" value="UniProtKB-ARBA"/>
</dbReference>
<evidence type="ECO:0000256" key="11">
    <source>
        <dbReference type="ARBA" id="ARBA00022842"/>
    </source>
</evidence>
<feature type="domain" description="RNA polymerase Rpb2" evidence="20">
    <location>
        <begin position="202"/>
        <end position="391"/>
    </location>
</feature>
<dbReference type="CDD" id="cd00653">
    <property type="entry name" value="RNA_pol_B_RPB2"/>
    <property type="match status" value="1"/>
</dbReference>
<reference evidence="25 26" key="1">
    <citation type="journal article" date="2012" name="Genome Biol.">
        <title>The genome of the polar eukaryotic microalga coccomyxa subellipsoidea reveals traits of cold adaptation.</title>
        <authorList>
            <person name="Blanc G."/>
            <person name="Agarkova I."/>
            <person name="Grimwood J."/>
            <person name="Kuo A."/>
            <person name="Brueggeman A."/>
            <person name="Dunigan D."/>
            <person name="Gurnon J."/>
            <person name="Ladunga I."/>
            <person name="Lindquist E."/>
            <person name="Lucas S."/>
            <person name="Pangilinan J."/>
            <person name="Proschold T."/>
            <person name="Salamov A."/>
            <person name="Schmutz J."/>
            <person name="Weeks D."/>
            <person name="Yamada T."/>
            <person name="Claverie J.M."/>
            <person name="Grigoriev I."/>
            <person name="Van Etten J."/>
            <person name="Lomsadze A."/>
            <person name="Borodovsky M."/>
        </authorList>
    </citation>
    <scope>NUCLEOTIDE SEQUENCE [LARGE SCALE GENOMIC DNA]</scope>
    <source>
        <strain evidence="25 26">C-169</strain>
    </source>
</reference>
<evidence type="ECO:0000256" key="5">
    <source>
        <dbReference type="ARBA" id="ARBA00022478"/>
    </source>
</evidence>
<comment type="catalytic activity">
    <reaction evidence="15 17">
        <text>RNA(n) + a ribonucleoside 5'-triphosphate = RNA(n+1) + diphosphate</text>
        <dbReference type="Rhea" id="RHEA:21248"/>
        <dbReference type="Rhea" id="RHEA-COMP:14527"/>
        <dbReference type="Rhea" id="RHEA-COMP:17342"/>
        <dbReference type="ChEBI" id="CHEBI:33019"/>
        <dbReference type="ChEBI" id="CHEBI:61557"/>
        <dbReference type="ChEBI" id="CHEBI:140395"/>
        <dbReference type="EC" id="2.7.7.6"/>
    </reaction>
</comment>
<evidence type="ECO:0000259" key="20">
    <source>
        <dbReference type="Pfam" id="PF04561"/>
    </source>
</evidence>
<dbReference type="GO" id="GO:0008270">
    <property type="term" value="F:zinc ion binding"/>
    <property type="evidence" value="ECO:0007669"/>
    <property type="project" value="UniProtKB-KW"/>
</dbReference>
<feature type="domain" description="RNA polymerase Rpb2" evidence="19">
    <location>
        <begin position="1079"/>
        <end position="1168"/>
    </location>
</feature>
<evidence type="ECO:0000259" key="22">
    <source>
        <dbReference type="Pfam" id="PF04565"/>
    </source>
</evidence>
<feature type="domain" description="RNA polymerase Rpb2" evidence="24">
    <location>
        <begin position="650"/>
        <end position="701"/>
    </location>
</feature>
<dbReference type="GO" id="GO:0006351">
    <property type="term" value="P:DNA-templated transcription"/>
    <property type="evidence" value="ECO:0007669"/>
    <property type="project" value="InterPro"/>
</dbReference>
<dbReference type="Pfam" id="PF04567">
    <property type="entry name" value="RNA_pol_Rpb2_5"/>
    <property type="match status" value="1"/>
</dbReference>
<dbReference type="EMBL" id="AGSI01000021">
    <property type="protein sequence ID" value="EIE18939.1"/>
    <property type="molecule type" value="Genomic_DNA"/>
</dbReference>
<keyword evidence="10" id="KW-0862">Zinc</keyword>
<dbReference type="InterPro" id="IPR007645">
    <property type="entry name" value="RNA_pol_Rpb2_3"/>
</dbReference>
<keyword evidence="9" id="KW-0863">Zinc-finger</keyword>
<dbReference type="InterPro" id="IPR007644">
    <property type="entry name" value="RNA_pol_bsu_protrusion"/>
</dbReference>
<comment type="caution">
    <text evidence="25">The sequence shown here is derived from an EMBL/GenBank/DDBJ whole genome shotgun (WGS) entry which is preliminary data.</text>
</comment>
<dbReference type="Pfam" id="PF04565">
    <property type="entry name" value="RNA_pol_Rpb2_3"/>
    <property type="match status" value="1"/>
</dbReference>
<evidence type="ECO:0000313" key="26">
    <source>
        <dbReference type="Proteomes" id="UP000007264"/>
    </source>
</evidence>
<feature type="domain" description="RNA polymerase beta subunit protrusion" evidence="21">
    <location>
        <begin position="34"/>
        <end position="439"/>
    </location>
</feature>
<dbReference type="RefSeq" id="XP_005643483.1">
    <property type="nucleotide sequence ID" value="XM_005643426.1"/>
</dbReference>
<dbReference type="GO" id="GO:0003899">
    <property type="term" value="F:DNA-directed RNA polymerase activity"/>
    <property type="evidence" value="ECO:0007669"/>
    <property type="project" value="UniProtKB-EC"/>
</dbReference>
<dbReference type="InterPro" id="IPR037034">
    <property type="entry name" value="RNA_pol_Rpb2_2_sf"/>
</dbReference>
<keyword evidence="8" id="KW-0479">Metal-binding</keyword>
<evidence type="ECO:0000256" key="17">
    <source>
        <dbReference type="RuleBase" id="RU363031"/>
    </source>
</evidence>
<dbReference type="FunFam" id="3.90.1800.10:FF:000002">
    <property type="entry name" value="DNA-directed RNA polymerase subunit beta"/>
    <property type="match status" value="1"/>
</dbReference>
<dbReference type="Gene3D" id="3.90.1110.10">
    <property type="entry name" value="RNA polymerase Rpb2, domain 2"/>
    <property type="match status" value="1"/>
</dbReference>
<dbReference type="FunFam" id="3.90.1070.20:FF:000001">
    <property type="entry name" value="DNA-directed RNA polymerase subunit beta"/>
    <property type="match status" value="1"/>
</dbReference>
<dbReference type="Gene3D" id="2.40.270.10">
    <property type="entry name" value="DNA-directed RNA polymerase, subunit 2, domain 6"/>
    <property type="match status" value="1"/>
</dbReference>
<keyword evidence="6 17" id="KW-0808">Transferase</keyword>
<keyword evidence="11" id="KW-0460">Magnesium</keyword>
<evidence type="ECO:0000259" key="24">
    <source>
        <dbReference type="Pfam" id="PF04567"/>
    </source>
</evidence>
<dbReference type="KEGG" id="csl:COCSUDRAFT_54821"/>
<feature type="domain" description="DNA-directed RNA polymerase subunit 2 hybrid-binding" evidence="18">
    <location>
        <begin position="708"/>
        <end position="1077"/>
    </location>
</feature>
<comment type="similarity">
    <text evidence="4 16">Belongs to the RNA polymerase beta chain family.</text>
</comment>
<dbReference type="Pfam" id="PF04563">
    <property type="entry name" value="RNA_pol_Rpb2_1"/>
    <property type="match status" value="1"/>
</dbReference>
<dbReference type="OrthoDB" id="10248617at2759"/>
<dbReference type="FunFam" id="3.90.1100.10:FF:000003">
    <property type="entry name" value="DNA-directed RNA polymerase subunit beta"/>
    <property type="match status" value="1"/>
</dbReference>
<dbReference type="GO" id="GO:0032549">
    <property type="term" value="F:ribonucleoside binding"/>
    <property type="evidence" value="ECO:0007669"/>
    <property type="project" value="InterPro"/>
</dbReference>
<evidence type="ECO:0000256" key="2">
    <source>
        <dbReference type="ARBA" id="ARBA00004123"/>
    </source>
</evidence>
<evidence type="ECO:0000256" key="14">
    <source>
        <dbReference type="ARBA" id="ARBA00026088"/>
    </source>
</evidence>
<dbReference type="InterPro" id="IPR037033">
    <property type="entry name" value="DNA-dir_RNAP_su2_hyb_sf"/>
</dbReference>
<dbReference type="Pfam" id="PF04561">
    <property type="entry name" value="RNA_pol_Rpb2_2"/>
    <property type="match status" value="1"/>
</dbReference>
<dbReference type="eggNOG" id="KOG0214">
    <property type="taxonomic scope" value="Eukaryota"/>
</dbReference>
<dbReference type="GO" id="GO:0003677">
    <property type="term" value="F:DNA binding"/>
    <property type="evidence" value="ECO:0007669"/>
    <property type="project" value="InterPro"/>
</dbReference>
<dbReference type="Pfam" id="PF04560">
    <property type="entry name" value="RNA_pol_Rpb2_7"/>
    <property type="match status" value="1"/>
</dbReference>
<dbReference type="PROSITE" id="PS01166">
    <property type="entry name" value="RNA_POL_BETA"/>
    <property type="match status" value="1"/>
</dbReference>
<evidence type="ECO:0000256" key="3">
    <source>
        <dbReference type="ARBA" id="ARBA00004474"/>
    </source>
</evidence>
<dbReference type="Pfam" id="PF00562">
    <property type="entry name" value="RNA_pol_Rpb2_6"/>
    <property type="match status" value="1"/>
</dbReference>
<proteinExistence type="inferred from homology"/>
<dbReference type="EC" id="2.7.7.6" evidence="17"/>
<keyword evidence="13" id="KW-0539">Nucleus</keyword>
<dbReference type="AlphaFoldDB" id="I0YKM0"/>
<evidence type="ECO:0000256" key="16">
    <source>
        <dbReference type="RuleBase" id="RU000434"/>
    </source>
</evidence>
<evidence type="ECO:0000256" key="4">
    <source>
        <dbReference type="ARBA" id="ARBA00006835"/>
    </source>
</evidence>
<evidence type="ECO:0000259" key="21">
    <source>
        <dbReference type="Pfam" id="PF04563"/>
    </source>
</evidence>
<evidence type="ECO:0000256" key="8">
    <source>
        <dbReference type="ARBA" id="ARBA00022723"/>
    </source>
</evidence>
<protein>
    <recommendedName>
        <fullName evidence="17">DNA-directed RNA polymerase subunit beta</fullName>
        <ecNumber evidence="17">2.7.7.6</ecNumber>
    </recommendedName>
</protein>
<dbReference type="PANTHER" id="PTHR20856">
    <property type="entry name" value="DNA-DIRECTED RNA POLYMERASE I SUBUNIT 2"/>
    <property type="match status" value="1"/>
</dbReference>
<evidence type="ECO:0000259" key="18">
    <source>
        <dbReference type="Pfam" id="PF00562"/>
    </source>
</evidence>
<dbReference type="FunFam" id="3.90.1110.10:FF:000005">
    <property type="entry name" value="DNA-directed RNA polymerase subunit beta"/>
    <property type="match status" value="1"/>
</dbReference>
<dbReference type="Pfam" id="PF04566">
    <property type="entry name" value="RNA_pol_Rpb2_4"/>
    <property type="match status" value="1"/>
</dbReference>
<sequence length="1170" mass="132122">MYSSAAEEEDLPDDAEITQEDAWAVISAFFEAKGLVRQQLDSFNEFINSNMQEIVDEYGTLLVKPESQHNPGMAELEEKEYKVEFGQIYLSKPTMTEADGETVVLFPKEARLRNLTYAAPLYIDIKKTVITRVPNGEAETEEESYPKIFIGEVPIMLRSSYCSLHERTNQQLTQLGECPYDQGGYFVVNGSEKVLIAQERMANNQVYVFRKSQPSKYAYQAECRSVVENSTRNTSSMSIRMLARSGGKGGQAIRATLPYIRADIPILIIFRALGLTADKDILQHVVYDFNDTAMMEALRPSIEEAFPIQTQEVALDFIGKRGSNPGVTREKRIHYARDILQREMLPHVAIGEFSETKKAYFFGYMVHRLLLVALGRRDQDDRDHYCNKRLDLGGPLLANLFRQLFRKLTKDVRSHVQKAVDRGKEINLMAAVNKDTITRGLRYSIATGNWGMQGTAGMRAGVSQVLNRLTYASTLSHLRRISSPIGREGKLAKPRQLHNSQWGVICPAETPEGQACGLVKNLALMSYVSVGCPSAPIGEFLEEWSTENLEEINPSVILEATKVFVNGVWVGIHRQPAVLVNTLRKMRRQVDISTEVGIVHDIRLQELRLYTDYGRCCRPLFIVDPDRKRLTITKDDIRQLQEREVTHFGWNELVHKGCIEYIDTEEEETTMIAMEIKDLENARTPGRVAYSETYTHCEIHPSMILGVCASIIPFPDHNQSPRNTYQSAMGKQAMGMYVTNYQTRMDTQAYVLYYPQKPLVTTRAMEHLHFRELPAGQNTIVAIACYSGYNQEDSLMMNQSSIDRGFFRSMFFRTYRAEEKKQGSLVQEVIEVPDRSVTVAMRHGTYDKLDDDGIAPPGTRVSGEDVIIGKTSPLADEQPGVAQRFSKKDVSTSLRNSESGMIDQVMVTTNAEGQRFVKIRVRSIRIPQVGDKFASRHGQKGTIGMTYTQEDMPWTSEGIVPDLIINPHAIPSRMTIGHLVEALMSKVAALVGKEGDATPFAEVTVDNISAALHTCGYQSRGWETMYNGHTGRRLQAQIFLNPTYYQRLKHMVDDKIHSRGRGPVQILTRQPVEGRARDGGLRFGEMERDCIISHGSAAFLKERLFDQSDAYRVHVCDRCGLFAVANLKKNQFHCPACKNTTGIVQVHMPYACKLLFQELMAMAIAPRMQF</sequence>